<reference evidence="10 11" key="2">
    <citation type="journal article" date="2017" name="Front. Plant Sci.">
        <title>Gene Classification and Mining of Molecular Markers Useful in Red Clover (Trifolium pratense) Breeding.</title>
        <authorList>
            <person name="Istvanek J."/>
            <person name="Dluhosova J."/>
            <person name="Dluhos P."/>
            <person name="Patkova L."/>
            <person name="Nedelnik J."/>
            <person name="Repkova J."/>
        </authorList>
    </citation>
    <scope>NUCLEOTIDE SEQUENCE [LARGE SCALE GENOMIC DNA]</scope>
    <source>
        <strain evidence="11">cv. Tatra</strain>
        <tissue evidence="10">Young leaves</tissue>
    </source>
</reference>
<feature type="transmembrane region" description="Helical" evidence="7">
    <location>
        <begin position="203"/>
        <end position="224"/>
    </location>
</feature>
<sequence length="297" mass="33483">MAGRYDSNPFDEEQVNPFSNPGSVAPATNSRLAPLNAERADYGFGATVDVPLDAASTDVKKKERELQAKEAELRKREQEVRRKEEAIARAGIVIEEKNWPPFFPIIHHDIANEIPIHLQRLQYVAFFSLLAVTAAWIKGEGQFMEKESLMVIKWLKRIINGVKIWFLAIIYFIAGVPGAYALWYRPLYRAFRTDSAIKFGWFFLFYLLHLGFCILAAVAPPIVFKGKSLTGILSAIDVIGDYTLIGIFYFIGFGLFCLETLISVWVIQQVYMYFRGGGKTAEVRREAALGAMGAALR</sequence>
<dbReference type="GO" id="GO:0055038">
    <property type="term" value="C:recycling endosome membrane"/>
    <property type="evidence" value="ECO:0007669"/>
    <property type="project" value="TreeGrafter"/>
</dbReference>
<evidence type="ECO:0000256" key="8">
    <source>
        <dbReference type="SAM" id="Coils"/>
    </source>
</evidence>
<dbReference type="AlphaFoldDB" id="A0A2K3P981"/>
<dbReference type="PANTHER" id="PTHR10687:SF58">
    <property type="entry name" value="SECRETORY CARRIER-ASSOCIATED MEMBRANE PROTEIN"/>
    <property type="match status" value="1"/>
</dbReference>
<proteinExistence type="inferred from homology"/>
<dbReference type="GO" id="GO:0005886">
    <property type="term" value="C:plasma membrane"/>
    <property type="evidence" value="ECO:0007669"/>
    <property type="project" value="UniProtKB-SubCell"/>
</dbReference>
<evidence type="ECO:0000256" key="1">
    <source>
        <dbReference type="ARBA" id="ARBA00004003"/>
    </source>
</evidence>
<dbReference type="GO" id="GO:0015031">
    <property type="term" value="P:protein transport"/>
    <property type="evidence" value="ECO:0007669"/>
    <property type="project" value="InterPro"/>
</dbReference>
<dbReference type="GO" id="GO:0030658">
    <property type="term" value="C:transport vesicle membrane"/>
    <property type="evidence" value="ECO:0007669"/>
    <property type="project" value="UniProtKB-SubCell"/>
</dbReference>
<gene>
    <name evidence="10" type="ORF">L195_g008458</name>
</gene>
<dbReference type="Proteomes" id="UP000236291">
    <property type="component" value="Unassembled WGS sequence"/>
</dbReference>
<dbReference type="Pfam" id="PF04144">
    <property type="entry name" value="SCAMP"/>
    <property type="match status" value="1"/>
</dbReference>
<reference evidence="10 11" key="1">
    <citation type="journal article" date="2014" name="Am. J. Bot.">
        <title>Genome assembly and annotation for red clover (Trifolium pratense; Fabaceae).</title>
        <authorList>
            <person name="Istvanek J."/>
            <person name="Jaros M."/>
            <person name="Krenek A."/>
            <person name="Repkova J."/>
        </authorList>
    </citation>
    <scope>NUCLEOTIDE SEQUENCE [LARGE SCALE GENOMIC DNA]</scope>
    <source>
        <strain evidence="11">cv. Tatra</strain>
        <tissue evidence="10">Young leaves</tissue>
    </source>
</reference>
<keyword evidence="7" id="KW-0813">Transport</keyword>
<dbReference type="EMBL" id="ASHM01004834">
    <property type="protein sequence ID" value="PNY11842.1"/>
    <property type="molecule type" value="Genomic_DNA"/>
</dbReference>
<keyword evidence="3 7" id="KW-0812">Transmembrane</keyword>
<dbReference type="ExpressionAtlas" id="A0A2K3P981">
    <property type="expression patterns" value="baseline"/>
</dbReference>
<evidence type="ECO:0000256" key="7">
    <source>
        <dbReference type="RuleBase" id="RU363122"/>
    </source>
</evidence>
<comment type="subcellular location">
    <subcellularLocation>
        <location evidence="7">Cell membrane</location>
        <topology evidence="7">Multi-pass membrane protein</topology>
    </subcellularLocation>
    <subcellularLocation>
        <location evidence="7">Cytoplasmic vesicle</location>
        <location evidence="7">Secretory vesicle membrane</location>
        <topology evidence="7">Multi-pass membrane protein</topology>
    </subcellularLocation>
</comment>
<evidence type="ECO:0000313" key="10">
    <source>
        <dbReference type="EMBL" id="PNY11842.1"/>
    </source>
</evidence>
<organism evidence="10 11">
    <name type="scientific">Trifolium pratense</name>
    <name type="common">Red clover</name>
    <dbReference type="NCBI Taxonomy" id="57577"/>
    <lineage>
        <taxon>Eukaryota</taxon>
        <taxon>Viridiplantae</taxon>
        <taxon>Streptophyta</taxon>
        <taxon>Embryophyta</taxon>
        <taxon>Tracheophyta</taxon>
        <taxon>Spermatophyta</taxon>
        <taxon>Magnoliopsida</taxon>
        <taxon>eudicotyledons</taxon>
        <taxon>Gunneridae</taxon>
        <taxon>Pentapetalae</taxon>
        <taxon>rosids</taxon>
        <taxon>fabids</taxon>
        <taxon>Fabales</taxon>
        <taxon>Fabaceae</taxon>
        <taxon>Papilionoideae</taxon>
        <taxon>50 kb inversion clade</taxon>
        <taxon>NPAAA clade</taxon>
        <taxon>Hologalegina</taxon>
        <taxon>IRL clade</taxon>
        <taxon>Trifolieae</taxon>
        <taxon>Trifolium</taxon>
    </lineage>
</organism>
<feature type="coiled-coil region" evidence="8">
    <location>
        <begin position="52"/>
        <end position="86"/>
    </location>
</feature>
<name>A0A2K3P981_TRIPR</name>
<comment type="function">
    <text evidence="1 7">Probably involved in membrane trafficking.</text>
</comment>
<evidence type="ECO:0000256" key="2">
    <source>
        <dbReference type="ARBA" id="ARBA00010482"/>
    </source>
</evidence>
<evidence type="ECO:0000256" key="5">
    <source>
        <dbReference type="ARBA" id="ARBA00023136"/>
    </source>
</evidence>
<evidence type="ECO:0000256" key="4">
    <source>
        <dbReference type="ARBA" id="ARBA00022989"/>
    </source>
</evidence>
<keyword evidence="6 7" id="KW-0968">Cytoplasmic vesicle</keyword>
<comment type="similarity">
    <text evidence="2 7">Belongs to the SCAMP family.</text>
</comment>
<dbReference type="PANTHER" id="PTHR10687">
    <property type="entry name" value="SECRETORY CARRIER-ASSOCIATED MEMBRANE PROTEIN SCAMP"/>
    <property type="match status" value="1"/>
</dbReference>
<evidence type="ECO:0000256" key="3">
    <source>
        <dbReference type="ARBA" id="ARBA00022692"/>
    </source>
</evidence>
<comment type="caution">
    <text evidence="7">Lacks conserved residue(s) required for the propagation of feature annotation.</text>
</comment>
<protein>
    <recommendedName>
        <fullName evidence="7">Secretory carrier-associated membrane protein</fullName>
        <shortName evidence="7">Secretory carrier membrane protein</shortName>
    </recommendedName>
</protein>
<evidence type="ECO:0000256" key="6">
    <source>
        <dbReference type="ARBA" id="ARBA00023329"/>
    </source>
</evidence>
<feature type="transmembrane region" description="Helical" evidence="7">
    <location>
        <begin position="244"/>
        <end position="267"/>
    </location>
</feature>
<feature type="region of interest" description="Disordered" evidence="9">
    <location>
        <begin position="1"/>
        <end position="32"/>
    </location>
</feature>
<keyword evidence="5 7" id="KW-0472">Membrane</keyword>
<evidence type="ECO:0000313" key="11">
    <source>
        <dbReference type="Proteomes" id="UP000236291"/>
    </source>
</evidence>
<keyword evidence="8" id="KW-0175">Coiled coil</keyword>
<evidence type="ECO:0000256" key="9">
    <source>
        <dbReference type="SAM" id="MobiDB-lite"/>
    </source>
</evidence>
<comment type="caution">
    <text evidence="10">The sequence shown here is derived from an EMBL/GenBank/DDBJ whole genome shotgun (WGS) entry which is preliminary data.</text>
</comment>
<dbReference type="InterPro" id="IPR007273">
    <property type="entry name" value="SCAMP"/>
</dbReference>
<keyword evidence="4 7" id="KW-1133">Transmembrane helix</keyword>
<keyword evidence="7" id="KW-1003">Cell membrane</keyword>
<feature type="transmembrane region" description="Helical" evidence="7">
    <location>
        <begin position="164"/>
        <end position="183"/>
    </location>
</feature>
<dbReference type="GO" id="GO:0032588">
    <property type="term" value="C:trans-Golgi network membrane"/>
    <property type="evidence" value="ECO:0007669"/>
    <property type="project" value="TreeGrafter"/>
</dbReference>
<feature type="compositionally biased region" description="Polar residues" evidence="9">
    <location>
        <begin position="16"/>
        <end position="31"/>
    </location>
</feature>
<accession>A0A2K3P981</accession>